<protein>
    <submittedName>
        <fullName evidence="3">BirA family biotin operon repressor/biotin-[acetyl-CoA-carboxylase] ligase</fullName>
    </submittedName>
</protein>
<dbReference type="GO" id="GO:0004077">
    <property type="term" value="F:biotin--[biotin carboxyl-carrier protein] ligase activity"/>
    <property type="evidence" value="ECO:0007669"/>
    <property type="project" value="InterPro"/>
</dbReference>
<feature type="domain" description="BPL/LPL catalytic" evidence="2">
    <location>
        <begin position="1"/>
        <end position="177"/>
    </location>
</feature>
<sequence length="243" mass="26868">MHIIKVNATESTNTLARERYNTNKNDSPICIIASNQTSGRGQRGATWVSNAGENLTFSVIYPKPSVEIGDQFLISAAVGLQILKALKQLKINNLKLKWPNDIMADGYKIGGVLIENILQNNSIRASVIGIGLNVNQVHFPDLPKAASLKNLTGTIFSTDEVLSVILKHLENMIVANNESFFKDVLKDYEANLFRRKKASTFQLKDGSMLAGIILGVTPSGLLRLKVEDEVIRTFDLKELKLLF</sequence>
<comment type="caution">
    <text evidence="3">The sequence shown here is derived from an EMBL/GenBank/DDBJ whole genome shotgun (WGS) entry which is preliminary data.</text>
</comment>
<dbReference type="PROSITE" id="PS51733">
    <property type="entry name" value="BPL_LPL_CATALYTIC"/>
    <property type="match status" value="1"/>
</dbReference>
<dbReference type="InterPro" id="IPR004143">
    <property type="entry name" value="BPL_LPL_catalytic"/>
</dbReference>
<gene>
    <name evidence="3" type="ORF">BC962_2940</name>
</gene>
<evidence type="ECO:0000313" key="4">
    <source>
        <dbReference type="Proteomes" id="UP000276282"/>
    </source>
</evidence>
<reference evidence="3 4" key="1">
    <citation type="submission" date="2018-10" db="EMBL/GenBank/DDBJ databases">
        <title>Genomic Encyclopedia of Archaeal and Bacterial Type Strains, Phase II (KMG-II): from individual species to whole genera.</title>
        <authorList>
            <person name="Goeker M."/>
        </authorList>
    </citation>
    <scope>NUCLEOTIDE SEQUENCE [LARGE SCALE GENOMIC DNA]</scope>
    <source>
        <strain evidence="3 4">DSM 19839</strain>
    </source>
</reference>
<dbReference type="Gene3D" id="3.30.930.10">
    <property type="entry name" value="Bira Bifunctional Protein, Domain 2"/>
    <property type="match status" value="1"/>
</dbReference>
<dbReference type="AlphaFoldDB" id="A0A495NY83"/>
<proteinExistence type="predicted"/>
<keyword evidence="4" id="KW-1185">Reference proteome</keyword>
<dbReference type="SUPFAM" id="SSF55681">
    <property type="entry name" value="Class II aaRS and biotin synthetases"/>
    <property type="match status" value="1"/>
</dbReference>
<dbReference type="Proteomes" id="UP000276282">
    <property type="component" value="Unassembled WGS sequence"/>
</dbReference>
<dbReference type="PANTHER" id="PTHR12835:SF5">
    <property type="entry name" value="BIOTIN--PROTEIN LIGASE"/>
    <property type="match status" value="1"/>
</dbReference>
<evidence type="ECO:0000313" key="3">
    <source>
        <dbReference type="EMBL" id="RKS43384.1"/>
    </source>
</evidence>
<evidence type="ECO:0000259" key="2">
    <source>
        <dbReference type="PROSITE" id="PS51733"/>
    </source>
</evidence>
<dbReference type="RefSeq" id="WP_121346729.1">
    <property type="nucleotide sequence ID" value="NZ_RBLG01000005.1"/>
</dbReference>
<dbReference type="InterPro" id="IPR004408">
    <property type="entry name" value="Biotin_CoA_COase_ligase"/>
</dbReference>
<accession>A0A495NY83</accession>
<dbReference type="PANTHER" id="PTHR12835">
    <property type="entry name" value="BIOTIN PROTEIN LIGASE"/>
    <property type="match status" value="1"/>
</dbReference>
<keyword evidence="1 3" id="KW-0436">Ligase</keyword>
<evidence type="ECO:0000256" key="1">
    <source>
        <dbReference type="ARBA" id="ARBA00022598"/>
    </source>
</evidence>
<dbReference type="Pfam" id="PF03099">
    <property type="entry name" value="BPL_LplA_LipB"/>
    <property type="match status" value="1"/>
</dbReference>
<dbReference type="GO" id="GO:0005737">
    <property type="term" value="C:cytoplasm"/>
    <property type="evidence" value="ECO:0007669"/>
    <property type="project" value="TreeGrafter"/>
</dbReference>
<dbReference type="EMBL" id="RBLG01000005">
    <property type="protein sequence ID" value="RKS43384.1"/>
    <property type="molecule type" value="Genomic_DNA"/>
</dbReference>
<dbReference type="CDD" id="cd16442">
    <property type="entry name" value="BPL"/>
    <property type="match status" value="1"/>
</dbReference>
<dbReference type="NCBIfam" id="TIGR00121">
    <property type="entry name" value="birA_ligase"/>
    <property type="match status" value="1"/>
</dbReference>
<organism evidence="3 4">
    <name type="scientific">Gillisia mitskevichiae</name>
    <dbReference type="NCBI Taxonomy" id="270921"/>
    <lineage>
        <taxon>Bacteria</taxon>
        <taxon>Pseudomonadati</taxon>
        <taxon>Bacteroidota</taxon>
        <taxon>Flavobacteriia</taxon>
        <taxon>Flavobacteriales</taxon>
        <taxon>Flavobacteriaceae</taxon>
        <taxon>Gillisia</taxon>
    </lineage>
</organism>
<dbReference type="InterPro" id="IPR045864">
    <property type="entry name" value="aa-tRNA-synth_II/BPL/LPL"/>
</dbReference>
<dbReference type="OrthoDB" id="9807064at2"/>
<name>A0A495NY83_9FLAO</name>